<protein>
    <submittedName>
        <fullName evidence="3">Uncharacterized protein</fullName>
    </submittedName>
</protein>
<dbReference type="InterPro" id="IPR036322">
    <property type="entry name" value="WD40_repeat_dom_sf"/>
</dbReference>
<feature type="region of interest" description="Disordered" evidence="2">
    <location>
        <begin position="418"/>
        <end position="470"/>
    </location>
</feature>
<dbReference type="GO" id="GO:0035973">
    <property type="term" value="P:aggrephagy"/>
    <property type="evidence" value="ECO:0007669"/>
    <property type="project" value="TreeGrafter"/>
</dbReference>
<dbReference type="Proteomes" id="UP001233999">
    <property type="component" value="Unassembled WGS sequence"/>
</dbReference>
<feature type="region of interest" description="Disordered" evidence="2">
    <location>
        <begin position="528"/>
        <end position="547"/>
    </location>
</feature>
<dbReference type="Gene3D" id="2.130.10.10">
    <property type="entry name" value="YVTN repeat-like/Quinoprotein amine dehydrogenase"/>
    <property type="match status" value="1"/>
</dbReference>
<dbReference type="InterPro" id="IPR052651">
    <property type="entry name" value="WDR81"/>
</dbReference>
<keyword evidence="1" id="KW-0853">WD repeat</keyword>
<dbReference type="PANTHER" id="PTHR44662:SF1">
    <property type="entry name" value="WD REPEAT-CONTAINING PROTEIN 81"/>
    <property type="match status" value="1"/>
</dbReference>
<dbReference type="PANTHER" id="PTHR44662">
    <property type="entry name" value="WD REPEAT-CONTAINING PROTEIN 81"/>
    <property type="match status" value="1"/>
</dbReference>
<dbReference type="InterPro" id="IPR001680">
    <property type="entry name" value="WD40_rpt"/>
</dbReference>
<feature type="repeat" description="WD" evidence="1">
    <location>
        <begin position="1057"/>
        <end position="1087"/>
    </location>
</feature>
<dbReference type="EMBL" id="JASPKZ010004214">
    <property type="protein sequence ID" value="KAJ9590475.1"/>
    <property type="molecule type" value="Genomic_DNA"/>
</dbReference>
<sequence length="1238" mass="137155">MTNVIFQAPFPSQSVDDSNSRDRSGDQQKSSGTTGTPTIILPKEYNPASALQAVEQLHTFLGKTFHCNTSSSIPQFNNVDVSTNMSYKQVVACRRIREMQWWEQVLMHLFSTSKLRALGSGGWSCFEQRLDACLSVLFRSGESLPCCVQLSKSIKLNAKTMPFRYPTVTSQGLPPPSAHQLLQPILSSAVFPFPHYFTRTYSLLQNLHEYSSLVEELQLTSFVTDESICVNNEMEMKKLSLLTKISEYKVKMAARELSTLLPEMLTMFSESLDLIIPYVRELLEDPSTSVIAAWHLFDPVSKVLGPQKTAATLLEPIVKLYDYATNDDNGDSVQDIGNKHVKLYHRSFLLELIVRLGLKVFLENFAAPLVEAVGGYRDFTQLEKCYHHHRSEFRTKASHLKSCDLDEGAPEIENVLSPLDEDSSADSEHTKPVDETQSKEEKKEDESDTEVEPEVFVFENEENGKTSPVGEEEAPIYNLMDHLGLNLPQAAGEVEDNSSLELHGEEENGNPLEEESDDGVATQNECEAVADNEPRSPVGSSSSHRIKDTVCGGDSEICKSGDIDSNFTRGQGSLQKDERTRKLTSQCKVSDMSVDSVVWLSHRLGPVLTARHLSRNLLRMLTLCYLGPENLSPLPVDAAENKDVLSVSNQSVVGDENAAKVLECLASIAALYGEQFILLQYLPHMGELIALCKRKLTLNLEGGLVGCLALLKHIVPYLCDATLMDQLQDVILKTILHPAIRLVSTTRFVFPSGSIARAAVAAKFVDAVYVVALRIGCEMTKRHLTVPSLQRFFLTFDKAFGRPGNAHVEDINVIAGKSMDGRKDSPLRSLEENNSTPDWAIKGIPMQVSHVRVRESDSADSFSPPPLTDVSALLHLWRFHSHFPNRAIEELKRVFTSELAHITYLSFVRFLGENIMEASLKNHEFIRDLCYEYEQEIQSTHPGGSSVGILHLSNYLTPGLHGDSDKFASSGSFGSNVAVIGNRIDLQRADISSVQMFPSSSPNLQTPAGDLMALISRKMENTNRHLHGNWLAYWEHEIGRAEKDVRFNFKQIKLQTFTGHTNSVRAVLALDNENSFISGSRDKTVKLCNLINFIQGDGSAVSQCQWTYTGHRKTVLAITFLESLRLVASCDSVVHLWDPFMGCVVSQLDSARNPPITVLRAMPPPSTSLMAATTDATLRLLDARTCSFVSELKVSVSPAGLIRCIAVGPSGNWVAVGQSSGSLTILDIRTDGKLNFHI</sequence>
<organism evidence="3 4">
    <name type="scientific">Diploptera punctata</name>
    <name type="common">Pacific beetle cockroach</name>
    <dbReference type="NCBI Taxonomy" id="6984"/>
    <lineage>
        <taxon>Eukaryota</taxon>
        <taxon>Metazoa</taxon>
        <taxon>Ecdysozoa</taxon>
        <taxon>Arthropoda</taxon>
        <taxon>Hexapoda</taxon>
        <taxon>Insecta</taxon>
        <taxon>Pterygota</taxon>
        <taxon>Neoptera</taxon>
        <taxon>Polyneoptera</taxon>
        <taxon>Dictyoptera</taxon>
        <taxon>Blattodea</taxon>
        <taxon>Blaberoidea</taxon>
        <taxon>Blaberidae</taxon>
        <taxon>Diplopterinae</taxon>
        <taxon>Diploptera</taxon>
    </lineage>
</organism>
<gene>
    <name evidence="3" type="ORF">L9F63_016506</name>
</gene>
<feature type="non-terminal residue" evidence="3">
    <location>
        <position position="1"/>
    </location>
</feature>
<reference evidence="3" key="2">
    <citation type="submission" date="2023-05" db="EMBL/GenBank/DDBJ databases">
        <authorList>
            <person name="Fouks B."/>
        </authorList>
    </citation>
    <scope>NUCLEOTIDE SEQUENCE</scope>
    <source>
        <strain evidence="3">Stay&amp;Tobe</strain>
        <tissue evidence="3">Testes</tissue>
    </source>
</reference>
<accession>A0AAD8A1P9</accession>
<reference evidence="3" key="1">
    <citation type="journal article" date="2023" name="IScience">
        <title>Live-bearing cockroach genome reveals convergent evolutionary mechanisms linked to viviparity in insects and beyond.</title>
        <authorList>
            <person name="Fouks B."/>
            <person name="Harrison M.C."/>
            <person name="Mikhailova A.A."/>
            <person name="Marchal E."/>
            <person name="English S."/>
            <person name="Carruthers M."/>
            <person name="Jennings E.C."/>
            <person name="Chiamaka E.L."/>
            <person name="Frigard R.A."/>
            <person name="Pippel M."/>
            <person name="Attardo G.M."/>
            <person name="Benoit J.B."/>
            <person name="Bornberg-Bauer E."/>
            <person name="Tobe S.S."/>
        </authorList>
    </citation>
    <scope>NUCLEOTIDE SEQUENCE</scope>
    <source>
        <strain evidence="3">Stay&amp;Tobe</strain>
    </source>
</reference>
<dbReference type="AlphaFoldDB" id="A0AAD8A1P9"/>
<evidence type="ECO:0000256" key="2">
    <source>
        <dbReference type="SAM" id="MobiDB-lite"/>
    </source>
</evidence>
<evidence type="ECO:0000313" key="4">
    <source>
        <dbReference type="Proteomes" id="UP001233999"/>
    </source>
</evidence>
<feature type="compositionally biased region" description="Polar residues" evidence="2">
    <location>
        <begin position="1"/>
        <end position="17"/>
    </location>
</feature>
<feature type="repeat" description="WD" evidence="1">
    <location>
        <begin position="1108"/>
        <end position="1138"/>
    </location>
</feature>
<evidence type="ECO:0000256" key="1">
    <source>
        <dbReference type="PROSITE-ProRule" id="PRU00221"/>
    </source>
</evidence>
<dbReference type="GO" id="GO:0005739">
    <property type="term" value="C:mitochondrion"/>
    <property type="evidence" value="ECO:0007669"/>
    <property type="project" value="TreeGrafter"/>
</dbReference>
<proteinExistence type="predicted"/>
<keyword evidence="4" id="KW-1185">Reference proteome</keyword>
<evidence type="ECO:0000313" key="3">
    <source>
        <dbReference type="EMBL" id="KAJ9590475.1"/>
    </source>
</evidence>
<dbReference type="SMART" id="SM00320">
    <property type="entry name" value="WD40"/>
    <property type="match status" value="4"/>
</dbReference>
<dbReference type="InterPro" id="IPR015943">
    <property type="entry name" value="WD40/YVTN_repeat-like_dom_sf"/>
</dbReference>
<feature type="region of interest" description="Disordered" evidence="2">
    <location>
        <begin position="494"/>
        <end position="521"/>
    </location>
</feature>
<dbReference type="GO" id="GO:0035014">
    <property type="term" value="F:phosphatidylinositol 3-kinase regulator activity"/>
    <property type="evidence" value="ECO:0007669"/>
    <property type="project" value="TreeGrafter"/>
</dbReference>
<dbReference type="Pfam" id="PF00400">
    <property type="entry name" value="WD40"/>
    <property type="match status" value="2"/>
</dbReference>
<dbReference type="PROSITE" id="PS50082">
    <property type="entry name" value="WD_REPEATS_2"/>
    <property type="match status" value="2"/>
</dbReference>
<dbReference type="SUPFAM" id="SSF50978">
    <property type="entry name" value="WD40 repeat-like"/>
    <property type="match status" value="1"/>
</dbReference>
<feature type="region of interest" description="Disordered" evidence="2">
    <location>
        <begin position="1"/>
        <end position="41"/>
    </location>
</feature>
<comment type="caution">
    <text evidence="3">The sequence shown here is derived from an EMBL/GenBank/DDBJ whole genome shotgun (WGS) entry which is preliminary data.</text>
</comment>
<name>A0AAD8A1P9_DIPPU</name>
<feature type="compositionally biased region" description="Basic and acidic residues" evidence="2">
    <location>
        <begin position="426"/>
        <end position="445"/>
    </location>
</feature>
<feature type="compositionally biased region" description="Polar residues" evidence="2">
    <location>
        <begin position="27"/>
        <end position="37"/>
    </location>
</feature>